<protein>
    <recommendedName>
        <fullName evidence="1">Methyltransferase type 11 domain-containing protein</fullName>
    </recommendedName>
</protein>
<accession>A0A3B0U1E6</accession>
<evidence type="ECO:0000313" key="2">
    <source>
        <dbReference type="EMBL" id="VAW20432.1"/>
    </source>
</evidence>
<gene>
    <name evidence="2" type="ORF">MNBD_BACTEROID01-2047</name>
</gene>
<dbReference type="InterPro" id="IPR029063">
    <property type="entry name" value="SAM-dependent_MTases_sf"/>
</dbReference>
<reference evidence="2" key="1">
    <citation type="submission" date="2018-06" db="EMBL/GenBank/DDBJ databases">
        <authorList>
            <person name="Zhirakovskaya E."/>
        </authorList>
    </citation>
    <scope>NUCLEOTIDE SEQUENCE</scope>
</reference>
<feature type="domain" description="Methyltransferase type 11" evidence="1">
    <location>
        <begin position="17"/>
        <end position="113"/>
    </location>
</feature>
<dbReference type="Pfam" id="PF08241">
    <property type="entry name" value="Methyltransf_11"/>
    <property type="match status" value="1"/>
</dbReference>
<proteinExistence type="predicted"/>
<name>A0A3B0U1E6_9ZZZZ</name>
<dbReference type="EMBL" id="UOEP01000120">
    <property type="protein sequence ID" value="VAW20432.1"/>
    <property type="molecule type" value="Genomic_DNA"/>
</dbReference>
<dbReference type="SUPFAM" id="SSF53335">
    <property type="entry name" value="S-adenosyl-L-methionine-dependent methyltransferases"/>
    <property type="match status" value="1"/>
</dbReference>
<dbReference type="GO" id="GO:0008757">
    <property type="term" value="F:S-adenosylmethionine-dependent methyltransferase activity"/>
    <property type="evidence" value="ECO:0007669"/>
    <property type="project" value="InterPro"/>
</dbReference>
<dbReference type="InterPro" id="IPR013216">
    <property type="entry name" value="Methyltransf_11"/>
</dbReference>
<dbReference type="AlphaFoldDB" id="A0A3B0U1E6"/>
<sequence length="237" mass="27300">MEQLSDYIKKEKIKRVLDIGTGSGQFVKTLLSVFPGIKEIIAIDPVEDPFKENGMEFQGKNVTFLKMGAEKLDFQDESFDLVSISDALHHLPQLEQSLHEMKRVVKPEGWIIISELVSDNLNPAQQNQKFFHHLKSYTARLTGNFHHKTWKKQEILDIATNNGIKIEVYFEYSNNKSLITESKDIDFWVGRLKIFIDEVKGLPEYAELLPKVAEFRQRIEKDGMQHATNVVIAGRKI</sequence>
<dbReference type="CDD" id="cd02440">
    <property type="entry name" value="AdoMet_MTases"/>
    <property type="match status" value="1"/>
</dbReference>
<dbReference type="Gene3D" id="3.40.50.150">
    <property type="entry name" value="Vaccinia Virus protein VP39"/>
    <property type="match status" value="1"/>
</dbReference>
<dbReference type="PANTHER" id="PTHR43591">
    <property type="entry name" value="METHYLTRANSFERASE"/>
    <property type="match status" value="1"/>
</dbReference>
<organism evidence="2">
    <name type="scientific">hydrothermal vent metagenome</name>
    <dbReference type="NCBI Taxonomy" id="652676"/>
    <lineage>
        <taxon>unclassified sequences</taxon>
        <taxon>metagenomes</taxon>
        <taxon>ecological metagenomes</taxon>
    </lineage>
</organism>
<evidence type="ECO:0000259" key="1">
    <source>
        <dbReference type="Pfam" id="PF08241"/>
    </source>
</evidence>